<keyword evidence="1" id="KW-0472">Membrane</keyword>
<dbReference type="AlphaFoldDB" id="A0A8B8ZB73"/>
<accession>A0A8B8ZB73</accession>
<dbReference type="GeneID" id="120104395"/>
<reference evidence="3" key="2">
    <citation type="submission" date="2025-08" db="UniProtKB">
        <authorList>
            <consortium name="RefSeq"/>
        </authorList>
    </citation>
    <scope>IDENTIFICATION</scope>
    <source>
        <tissue evidence="3">Young leaves</tissue>
    </source>
</reference>
<keyword evidence="2" id="KW-1185">Reference proteome</keyword>
<keyword evidence="1" id="KW-1133">Transmembrane helix</keyword>
<dbReference type="PANTHER" id="PTHR38225">
    <property type="entry name" value="PROTEIN, PUTATIVE-RELATED"/>
    <property type="match status" value="1"/>
</dbReference>
<dbReference type="OrthoDB" id="1667576at2759"/>
<proteinExistence type="predicted"/>
<dbReference type="KEGG" id="pda:120104395"/>
<gene>
    <name evidence="3" type="primary">LOC120104395</name>
</gene>
<sequence length="126" mass="13931">MAPASLPSFYGLGRLTPRSKVRLALQTRAHGSADEGNSSQISIVDANMGALRERMVKLRTQERLQRWCNGGEGWYYQKQYDSSLKRSAKLSETLEVAEVVAGTFGMTILSCTFCLCLVSLMAHLGR</sequence>
<evidence type="ECO:0000313" key="2">
    <source>
        <dbReference type="Proteomes" id="UP000228380"/>
    </source>
</evidence>
<dbReference type="RefSeq" id="XP_038971325.1">
    <property type="nucleotide sequence ID" value="XM_039115397.1"/>
</dbReference>
<evidence type="ECO:0000256" key="1">
    <source>
        <dbReference type="SAM" id="Phobius"/>
    </source>
</evidence>
<protein>
    <submittedName>
        <fullName evidence="3">Uncharacterized protein LOC120104395</fullName>
    </submittedName>
</protein>
<evidence type="ECO:0000313" key="3">
    <source>
        <dbReference type="RefSeq" id="XP_038971325.1"/>
    </source>
</evidence>
<dbReference type="PANTHER" id="PTHR38225:SF4">
    <property type="entry name" value="PROTEIN, PUTATIVE-RELATED"/>
    <property type="match status" value="1"/>
</dbReference>
<organism evidence="2 3">
    <name type="scientific">Phoenix dactylifera</name>
    <name type="common">Date palm</name>
    <dbReference type="NCBI Taxonomy" id="42345"/>
    <lineage>
        <taxon>Eukaryota</taxon>
        <taxon>Viridiplantae</taxon>
        <taxon>Streptophyta</taxon>
        <taxon>Embryophyta</taxon>
        <taxon>Tracheophyta</taxon>
        <taxon>Spermatophyta</taxon>
        <taxon>Magnoliopsida</taxon>
        <taxon>Liliopsida</taxon>
        <taxon>Arecaceae</taxon>
        <taxon>Coryphoideae</taxon>
        <taxon>Phoeniceae</taxon>
        <taxon>Phoenix</taxon>
    </lineage>
</organism>
<feature type="transmembrane region" description="Helical" evidence="1">
    <location>
        <begin position="99"/>
        <end position="122"/>
    </location>
</feature>
<keyword evidence="1" id="KW-0812">Transmembrane</keyword>
<reference evidence="2" key="1">
    <citation type="journal article" date="2019" name="Nat. Commun.">
        <title>Genome-wide association mapping of date palm fruit traits.</title>
        <authorList>
            <person name="Hazzouri K.M."/>
            <person name="Gros-Balthazard M."/>
            <person name="Flowers J.M."/>
            <person name="Copetti D."/>
            <person name="Lemansour A."/>
            <person name="Lebrun M."/>
            <person name="Masmoudi K."/>
            <person name="Ferrand S."/>
            <person name="Dhar M.I."/>
            <person name="Fresquez Z.A."/>
            <person name="Rosas U."/>
            <person name="Zhang J."/>
            <person name="Talag J."/>
            <person name="Lee S."/>
            <person name="Kudrna D."/>
            <person name="Powell R.F."/>
            <person name="Leitch I.J."/>
            <person name="Krueger R.R."/>
            <person name="Wing R.A."/>
            <person name="Amiri K.M.A."/>
            <person name="Purugganan M.D."/>
        </authorList>
    </citation>
    <scope>NUCLEOTIDE SEQUENCE [LARGE SCALE GENOMIC DNA]</scope>
    <source>
        <strain evidence="2">cv. Khalas</strain>
    </source>
</reference>
<dbReference type="Proteomes" id="UP000228380">
    <property type="component" value="Chromosome 2"/>
</dbReference>
<name>A0A8B8ZB73_PHODC</name>